<name>A0A8J6HKK5_TENMO</name>
<evidence type="ECO:0000313" key="2">
    <source>
        <dbReference type="EMBL" id="KAH0816389.1"/>
    </source>
</evidence>
<dbReference type="Proteomes" id="UP000719412">
    <property type="component" value="Unassembled WGS sequence"/>
</dbReference>
<feature type="region of interest" description="Disordered" evidence="1">
    <location>
        <begin position="22"/>
        <end position="41"/>
    </location>
</feature>
<sequence length="158" mass="17025">MESVWKVVGVGDARNAAPTGVLNQSSRSFADKKADPDESWNAHPGPCSNFLYNSKTKQRTGILIKLVPYWCDEIDEISELSGGSFRFLKVTIAWQQNLEATKVSLGGTVPTSAGLQSSNSSGGKNSSSCLSKFLHTLRLGQVGFLNKENPYPGTPTTD</sequence>
<evidence type="ECO:0000313" key="3">
    <source>
        <dbReference type="Proteomes" id="UP000719412"/>
    </source>
</evidence>
<dbReference type="EMBL" id="JABDTM020021626">
    <property type="protein sequence ID" value="KAH0816389.1"/>
    <property type="molecule type" value="Genomic_DNA"/>
</dbReference>
<gene>
    <name evidence="2" type="ORF">GEV33_006402</name>
</gene>
<evidence type="ECO:0000256" key="1">
    <source>
        <dbReference type="SAM" id="MobiDB-lite"/>
    </source>
</evidence>
<accession>A0A8J6HKK5</accession>
<organism evidence="2 3">
    <name type="scientific">Tenebrio molitor</name>
    <name type="common">Yellow mealworm beetle</name>
    <dbReference type="NCBI Taxonomy" id="7067"/>
    <lineage>
        <taxon>Eukaryota</taxon>
        <taxon>Metazoa</taxon>
        <taxon>Ecdysozoa</taxon>
        <taxon>Arthropoda</taxon>
        <taxon>Hexapoda</taxon>
        <taxon>Insecta</taxon>
        <taxon>Pterygota</taxon>
        <taxon>Neoptera</taxon>
        <taxon>Endopterygota</taxon>
        <taxon>Coleoptera</taxon>
        <taxon>Polyphaga</taxon>
        <taxon>Cucujiformia</taxon>
        <taxon>Tenebrionidae</taxon>
        <taxon>Tenebrio</taxon>
    </lineage>
</organism>
<dbReference type="AlphaFoldDB" id="A0A8J6HKK5"/>
<protein>
    <submittedName>
        <fullName evidence="2">Uncharacterized protein</fullName>
    </submittedName>
</protein>
<comment type="caution">
    <text evidence="2">The sequence shown here is derived from an EMBL/GenBank/DDBJ whole genome shotgun (WGS) entry which is preliminary data.</text>
</comment>
<proteinExistence type="predicted"/>
<keyword evidence="3" id="KW-1185">Reference proteome</keyword>
<reference evidence="2" key="2">
    <citation type="submission" date="2021-08" db="EMBL/GenBank/DDBJ databases">
        <authorList>
            <person name="Eriksson T."/>
        </authorList>
    </citation>
    <scope>NUCLEOTIDE SEQUENCE</scope>
    <source>
        <strain evidence="2">Stoneville</strain>
        <tissue evidence="2">Whole head</tissue>
    </source>
</reference>
<reference evidence="2" key="1">
    <citation type="journal article" date="2020" name="J Insects Food Feed">
        <title>The yellow mealworm (Tenebrio molitor) genome: a resource for the emerging insects as food and feed industry.</title>
        <authorList>
            <person name="Eriksson T."/>
            <person name="Andere A."/>
            <person name="Kelstrup H."/>
            <person name="Emery V."/>
            <person name="Picard C."/>
        </authorList>
    </citation>
    <scope>NUCLEOTIDE SEQUENCE</scope>
    <source>
        <strain evidence="2">Stoneville</strain>
        <tissue evidence="2">Whole head</tissue>
    </source>
</reference>